<comment type="caution">
    <text evidence="1">The sequence shown here is derived from an EMBL/GenBank/DDBJ whole genome shotgun (WGS) entry which is preliminary data.</text>
</comment>
<keyword evidence="2" id="KW-1185">Reference proteome</keyword>
<evidence type="ECO:0000313" key="1">
    <source>
        <dbReference type="EMBL" id="KAG0294647.1"/>
    </source>
</evidence>
<dbReference type="EMBL" id="JAAAIM010000111">
    <property type="protein sequence ID" value="KAG0294647.1"/>
    <property type="molecule type" value="Genomic_DNA"/>
</dbReference>
<protein>
    <recommendedName>
        <fullName evidence="3">Pentapeptide repeat-containing protein</fullName>
    </recommendedName>
</protein>
<dbReference type="Gene3D" id="2.160.20.80">
    <property type="entry name" value="E3 ubiquitin-protein ligase SopA"/>
    <property type="match status" value="1"/>
</dbReference>
<gene>
    <name evidence="1" type="ORF">BGZ96_000760</name>
</gene>
<dbReference type="Pfam" id="PF00805">
    <property type="entry name" value="Pentapeptide"/>
    <property type="match status" value="1"/>
</dbReference>
<dbReference type="Proteomes" id="UP001194696">
    <property type="component" value="Unassembled WGS sequence"/>
</dbReference>
<dbReference type="InterPro" id="IPR001646">
    <property type="entry name" value="5peptide_repeat"/>
</dbReference>
<evidence type="ECO:0000313" key="2">
    <source>
        <dbReference type="Proteomes" id="UP001194696"/>
    </source>
</evidence>
<name>A0ABQ7K9P5_9FUNG</name>
<accession>A0ABQ7K9P5</accession>
<sequence length="365" mass="41498">MRQCRVFVVICDGNDESQLHTNLYNSNLFNRLGQWKVKMVISCCTQYLGLDYLNRFVPQGGDHYGRPAHELFEESVIAPFSKEQIKNYVDEYIPLEPRPWATKDYMDRLATIPNLLDLVSNPFLLSLALEAMPRVTTSKQEQSTIKITRVQLYDTIVNQWFGVNQRRLERNNSLPREDRDMLNQLIDAGCISQGIGFTIKLAVEIFEKQDGDSFVHYLPLNDTDSRSWKARFFSSQPKSRISANWIRKLTPRPLASVSLGTASPFFRRNLLMEPSIIQFLCDRVKLHSDFKDKLRTIIDQSKTDPTVTIAATNAIIILVKAGVSFQGADLRCVKIPGADLSIGEFDSAHFQGADLSGANLSRSWL</sequence>
<proteinExistence type="predicted"/>
<evidence type="ECO:0008006" key="3">
    <source>
        <dbReference type="Google" id="ProtNLM"/>
    </source>
</evidence>
<organism evidence="1 2">
    <name type="scientific">Linnemannia gamsii</name>
    <dbReference type="NCBI Taxonomy" id="64522"/>
    <lineage>
        <taxon>Eukaryota</taxon>
        <taxon>Fungi</taxon>
        <taxon>Fungi incertae sedis</taxon>
        <taxon>Mucoromycota</taxon>
        <taxon>Mortierellomycotina</taxon>
        <taxon>Mortierellomycetes</taxon>
        <taxon>Mortierellales</taxon>
        <taxon>Mortierellaceae</taxon>
        <taxon>Linnemannia</taxon>
    </lineage>
</organism>
<dbReference type="SUPFAM" id="SSF141571">
    <property type="entry name" value="Pentapeptide repeat-like"/>
    <property type="match status" value="1"/>
</dbReference>
<reference evidence="1 2" key="1">
    <citation type="journal article" date="2020" name="Fungal Divers.">
        <title>Resolving the Mortierellaceae phylogeny through synthesis of multi-gene phylogenetics and phylogenomics.</title>
        <authorList>
            <person name="Vandepol N."/>
            <person name="Liber J."/>
            <person name="Desiro A."/>
            <person name="Na H."/>
            <person name="Kennedy M."/>
            <person name="Barry K."/>
            <person name="Grigoriev I.V."/>
            <person name="Miller A.N."/>
            <person name="O'Donnell K."/>
            <person name="Stajich J.E."/>
            <person name="Bonito G."/>
        </authorList>
    </citation>
    <scope>NUCLEOTIDE SEQUENCE [LARGE SCALE GENOMIC DNA]</scope>
    <source>
        <strain evidence="1 2">AD045</strain>
    </source>
</reference>